<dbReference type="Gene3D" id="3.80.10.10">
    <property type="entry name" value="Ribonuclease Inhibitor"/>
    <property type="match status" value="2"/>
</dbReference>
<dbReference type="Proteomes" id="UP001187192">
    <property type="component" value="Unassembled WGS sequence"/>
</dbReference>
<name>A0AA88EL30_FICCA</name>
<evidence type="ECO:0000313" key="3">
    <source>
        <dbReference type="EMBL" id="GMN71864.1"/>
    </source>
</evidence>
<feature type="domain" description="Disease resistance protein At4g27190-like leucine-rich repeats" evidence="2">
    <location>
        <begin position="18"/>
        <end position="137"/>
    </location>
</feature>
<evidence type="ECO:0000256" key="1">
    <source>
        <dbReference type="ARBA" id="ARBA00022821"/>
    </source>
</evidence>
<evidence type="ECO:0000313" key="4">
    <source>
        <dbReference type="Proteomes" id="UP001187192"/>
    </source>
</evidence>
<dbReference type="EMBL" id="BTGU01012766">
    <property type="protein sequence ID" value="GMN71864.1"/>
    <property type="molecule type" value="Genomic_DNA"/>
</dbReference>
<reference evidence="3" key="1">
    <citation type="submission" date="2023-07" db="EMBL/GenBank/DDBJ databases">
        <title>draft genome sequence of fig (Ficus carica).</title>
        <authorList>
            <person name="Takahashi T."/>
            <person name="Nishimura K."/>
        </authorList>
    </citation>
    <scope>NUCLEOTIDE SEQUENCE</scope>
</reference>
<gene>
    <name evidence="3" type="ORF">TIFTF001_053465</name>
</gene>
<dbReference type="PANTHER" id="PTHR33463:SF204">
    <property type="entry name" value="NB-ARC DOMAIN-CONTAINING PROTEIN"/>
    <property type="match status" value="1"/>
</dbReference>
<evidence type="ECO:0000259" key="2">
    <source>
        <dbReference type="Pfam" id="PF23247"/>
    </source>
</evidence>
<keyword evidence="1" id="KW-0611">Plant defense</keyword>
<accession>A0AA88EL30</accession>
<comment type="caution">
    <text evidence="3">The sequence shown here is derived from an EMBL/GenBank/DDBJ whole genome shotgun (WGS) entry which is preliminary data.</text>
</comment>
<proteinExistence type="predicted"/>
<organism evidence="3 4">
    <name type="scientific">Ficus carica</name>
    <name type="common">Common fig</name>
    <dbReference type="NCBI Taxonomy" id="3494"/>
    <lineage>
        <taxon>Eukaryota</taxon>
        <taxon>Viridiplantae</taxon>
        <taxon>Streptophyta</taxon>
        <taxon>Embryophyta</taxon>
        <taxon>Tracheophyta</taxon>
        <taxon>Spermatophyta</taxon>
        <taxon>Magnoliopsida</taxon>
        <taxon>eudicotyledons</taxon>
        <taxon>Gunneridae</taxon>
        <taxon>Pentapetalae</taxon>
        <taxon>rosids</taxon>
        <taxon>fabids</taxon>
        <taxon>Rosales</taxon>
        <taxon>Moraceae</taxon>
        <taxon>Ficeae</taxon>
        <taxon>Ficus</taxon>
    </lineage>
</organism>
<dbReference type="InterPro" id="IPR050905">
    <property type="entry name" value="Plant_NBS-LRR"/>
</dbReference>
<feature type="non-terminal residue" evidence="3">
    <location>
        <position position="1"/>
    </location>
</feature>
<dbReference type="AlphaFoldDB" id="A0AA88EL30"/>
<sequence>MWALAPFESLQQLKKLSMVVFSKLQELTIQGCKSLLSVWALATVERLQQLKNLSIGYCDLIEEVLVITKEAGDHEETESKKITFPKLESLELRYLPKLKRFGLCQADDHYTVEFPSLLRIHITNCPELSTFIAKSIPSTSTTVEEVEERRMAEEIMFSQKVVFNNLQELTIQGCKSLQSVWALATVERLQQLKKLRIGHRDLIEPNVISRLVQLEELYMEDVGEINASLVSEIKDLQKLRVLLIRIPGGSFVPEDMFDHLNLESYHIQIGPYFGFSFKKSTRVLRVNNPKDRSLLYEDGFQ</sequence>
<dbReference type="SUPFAM" id="SSF52047">
    <property type="entry name" value="RNI-like"/>
    <property type="match status" value="1"/>
</dbReference>
<keyword evidence="4" id="KW-1185">Reference proteome</keyword>
<dbReference type="Pfam" id="PF23247">
    <property type="entry name" value="LRR_RPS2"/>
    <property type="match status" value="1"/>
</dbReference>
<dbReference type="InterPro" id="IPR032675">
    <property type="entry name" value="LRR_dom_sf"/>
</dbReference>
<dbReference type="InterPro" id="IPR057135">
    <property type="entry name" value="At4g27190-like_LRR"/>
</dbReference>
<dbReference type="PANTHER" id="PTHR33463">
    <property type="entry name" value="NB-ARC DOMAIN-CONTAINING PROTEIN-RELATED"/>
    <property type="match status" value="1"/>
</dbReference>
<protein>
    <recommendedName>
        <fullName evidence="2">Disease resistance protein At4g27190-like leucine-rich repeats domain-containing protein</fullName>
    </recommendedName>
</protein>